<dbReference type="KEGG" id="cok:COCCU_04915"/>
<keyword evidence="3" id="KW-0503">Monooxygenase</keyword>
<dbReference type="GO" id="GO:0005737">
    <property type="term" value="C:cytoplasm"/>
    <property type="evidence" value="ECO:0007669"/>
    <property type="project" value="TreeGrafter"/>
</dbReference>
<dbReference type="Gene3D" id="1.20.140.10">
    <property type="entry name" value="Butyryl-CoA Dehydrogenase, subunit A, domain 3"/>
    <property type="match status" value="1"/>
</dbReference>
<dbReference type="SUPFAM" id="SSF56645">
    <property type="entry name" value="Acyl-CoA dehydrogenase NM domain-like"/>
    <property type="match status" value="1"/>
</dbReference>
<dbReference type="EMBL" id="CP046455">
    <property type="protein sequence ID" value="QGU06929.1"/>
    <property type="molecule type" value="Genomic_DNA"/>
</dbReference>
<dbReference type="InterPro" id="IPR046373">
    <property type="entry name" value="Acyl-CoA_Oxase/DH_mid-dom_sf"/>
</dbReference>
<evidence type="ECO:0000259" key="2">
    <source>
        <dbReference type="Pfam" id="PF08028"/>
    </source>
</evidence>
<dbReference type="GO" id="GO:0033539">
    <property type="term" value="P:fatty acid beta-oxidation using acyl-CoA dehydrogenase"/>
    <property type="evidence" value="ECO:0007669"/>
    <property type="project" value="TreeGrafter"/>
</dbReference>
<evidence type="ECO:0000313" key="3">
    <source>
        <dbReference type="EMBL" id="QGU06929.1"/>
    </source>
</evidence>
<reference evidence="3 4" key="1">
    <citation type="submission" date="2019-11" db="EMBL/GenBank/DDBJ databases">
        <title>Complete genome sequence of Corynebacterium kalinowskii 1959, a novel Corynebacterium species isolated from soil of a small paddock in Vilsendorf, Germany.</title>
        <authorList>
            <person name="Schaffert L."/>
            <person name="Ruwe M."/>
            <person name="Milse J."/>
            <person name="Hanuschka K."/>
            <person name="Ortseifen V."/>
            <person name="Droste J."/>
            <person name="Brandt D."/>
            <person name="Schlueter L."/>
            <person name="Kutter Y."/>
            <person name="Vinke S."/>
            <person name="Viehoefer P."/>
            <person name="Jacob L."/>
            <person name="Luebke N.-C."/>
            <person name="Schulte-Berndt E."/>
            <person name="Hain C."/>
            <person name="Linder M."/>
            <person name="Schmidt P."/>
            <person name="Wollenschlaeger L."/>
            <person name="Luttermann T."/>
            <person name="Thieme E."/>
            <person name="Hassa J."/>
            <person name="Haak M."/>
            <person name="Wittchen M."/>
            <person name="Mentz A."/>
            <person name="Persicke M."/>
            <person name="Busche T."/>
            <person name="Ruckert C."/>
        </authorList>
    </citation>
    <scope>NUCLEOTIDE SEQUENCE [LARGE SCALE GENOMIC DNA]</scope>
    <source>
        <strain evidence="3 4">2039</strain>
    </source>
</reference>
<dbReference type="InterPro" id="IPR013107">
    <property type="entry name" value="Acyl-CoA_DH_C"/>
</dbReference>
<dbReference type="Pfam" id="PF08028">
    <property type="entry name" value="Acyl-CoA_dh_2"/>
    <property type="match status" value="1"/>
</dbReference>
<feature type="domain" description="Acyl-CoA dehydrogenase C-terminal" evidence="2">
    <location>
        <begin position="244"/>
        <end position="371"/>
    </location>
</feature>
<protein>
    <submittedName>
        <fullName evidence="3">Flavin-dependent monooxygenase, oxygenase subunit HsaA</fullName>
        <ecNumber evidence="3">1.14.14.12</ecNumber>
    </submittedName>
</protein>
<accession>A0A6B8VV10</accession>
<sequence length="397" mass="43740">MTTATQVITPVKDRIAAVAQELRDLAPATDAAGKLPDEVVELLRSTGVTRMALARELGGYESGLDEFCEAVMDIAALNPSAGWVAGVVGVHPWELSQVNPKLQQEIWGEDPDVWTASPYMPSGRATRVEGGFRFSGRWSFSSGTDACDWVTIGGIIVDEDGKPEPGPNWYHFVLPRNDYEIVEGSWNVVGLKGTGSKDLIVEDVFVPDYRVINNEDLDAGRLTEQYAPDKPIYNLVFGTVFSYAIASATIGICDGALNEFVEFTRDKVGGFGGRAAANPFQQAAYAEGVAEIEASKLQVLDGARRMMAIVDSGRKLTRSERLYFRTIQVRSSRRALNAIEKLYTYAGGSAIRLEQPIQRYWRDAHAAANHMCNIAESIYTNYSLDVYGLEHDQKLFY</sequence>
<dbReference type="GO" id="GO:0050660">
    <property type="term" value="F:flavin adenine dinucleotide binding"/>
    <property type="evidence" value="ECO:0007669"/>
    <property type="project" value="InterPro"/>
</dbReference>
<dbReference type="GO" id="GO:0003995">
    <property type="term" value="F:acyl-CoA dehydrogenase activity"/>
    <property type="evidence" value="ECO:0007669"/>
    <property type="project" value="TreeGrafter"/>
</dbReference>
<dbReference type="AlphaFoldDB" id="A0A6B8VV10"/>
<dbReference type="Proteomes" id="UP000424462">
    <property type="component" value="Chromosome"/>
</dbReference>
<dbReference type="SUPFAM" id="SSF47203">
    <property type="entry name" value="Acyl-CoA dehydrogenase C-terminal domain-like"/>
    <property type="match status" value="1"/>
</dbReference>
<dbReference type="Gene3D" id="1.10.540.10">
    <property type="entry name" value="Acyl-CoA dehydrogenase/oxidase, N-terminal domain"/>
    <property type="match status" value="1"/>
</dbReference>
<keyword evidence="4" id="KW-1185">Reference proteome</keyword>
<proteinExistence type="predicted"/>
<name>A0A6B8VV10_9CORY</name>
<dbReference type="RefSeq" id="WP_156230487.1">
    <property type="nucleotide sequence ID" value="NZ_CP046455.1"/>
</dbReference>
<dbReference type="GO" id="GO:0036383">
    <property type="term" value="F:3-hydroxy-9,10-secoandrosta-1,3,5(10)-triene-9,17-dione monooxygenase activity"/>
    <property type="evidence" value="ECO:0007669"/>
    <property type="project" value="UniProtKB-EC"/>
</dbReference>
<dbReference type="PANTHER" id="PTHR48083:SF19">
    <property type="entry name" value="FLAVIN-DEPENDENT MONOOXYGENASE, OXYGENASE SUBUNIT HSAA"/>
    <property type="match status" value="1"/>
</dbReference>
<dbReference type="EC" id="1.14.14.12" evidence="3"/>
<dbReference type="InterPro" id="IPR050741">
    <property type="entry name" value="Acyl-CoA_dehydrogenase"/>
</dbReference>
<organism evidence="3 4">
    <name type="scientific">Corynebacterium occultum</name>
    <dbReference type="NCBI Taxonomy" id="2675219"/>
    <lineage>
        <taxon>Bacteria</taxon>
        <taxon>Bacillati</taxon>
        <taxon>Actinomycetota</taxon>
        <taxon>Actinomycetes</taxon>
        <taxon>Mycobacteriales</taxon>
        <taxon>Corynebacteriaceae</taxon>
        <taxon>Corynebacterium</taxon>
    </lineage>
</organism>
<dbReference type="Gene3D" id="2.40.110.10">
    <property type="entry name" value="Butyryl-CoA Dehydrogenase, subunit A, domain 2"/>
    <property type="match status" value="1"/>
</dbReference>
<evidence type="ECO:0000256" key="1">
    <source>
        <dbReference type="ARBA" id="ARBA00023002"/>
    </source>
</evidence>
<evidence type="ECO:0000313" key="4">
    <source>
        <dbReference type="Proteomes" id="UP000424462"/>
    </source>
</evidence>
<keyword evidence="1 3" id="KW-0560">Oxidoreductase</keyword>
<dbReference type="InterPro" id="IPR036250">
    <property type="entry name" value="AcylCo_DH-like_C"/>
</dbReference>
<dbReference type="InterPro" id="IPR037069">
    <property type="entry name" value="AcylCoA_DH/ox_N_sf"/>
</dbReference>
<dbReference type="PIRSF" id="PIRSF016578">
    <property type="entry name" value="HsaA"/>
    <property type="match status" value="1"/>
</dbReference>
<dbReference type="PANTHER" id="PTHR48083">
    <property type="entry name" value="MEDIUM-CHAIN SPECIFIC ACYL-COA DEHYDROGENASE, MITOCHONDRIAL-RELATED"/>
    <property type="match status" value="1"/>
</dbReference>
<gene>
    <name evidence="3" type="primary">hsaA2</name>
    <name evidence="3" type="ORF">COCCU_04915</name>
</gene>
<dbReference type="InterPro" id="IPR009100">
    <property type="entry name" value="AcylCoA_DH/oxidase_NM_dom_sf"/>
</dbReference>